<keyword evidence="2" id="KW-0472">Membrane</keyword>
<proteinExistence type="predicted"/>
<feature type="transmembrane region" description="Helical" evidence="2">
    <location>
        <begin position="483"/>
        <end position="505"/>
    </location>
</feature>
<feature type="region of interest" description="Disordered" evidence="1">
    <location>
        <begin position="259"/>
        <end position="278"/>
    </location>
</feature>
<evidence type="ECO:0000256" key="2">
    <source>
        <dbReference type="SAM" id="Phobius"/>
    </source>
</evidence>
<accession>A0A941GTI9</accession>
<organism evidence="4 5">
    <name type="scientific">Gomphosphaeria aponina SAG 52.96 = DSM 107014</name>
    <dbReference type="NCBI Taxonomy" id="1521640"/>
    <lineage>
        <taxon>Bacteria</taxon>
        <taxon>Bacillati</taxon>
        <taxon>Cyanobacteriota</taxon>
        <taxon>Cyanophyceae</taxon>
        <taxon>Oscillatoriophycideae</taxon>
        <taxon>Chroococcales</taxon>
        <taxon>Gomphosphaeriaceae</taxon>
        <taxon>Gomphosphaeria</taxon>
    </lineage>
</organism>
<name>A0A941GTI9_9CHRO</name>
<sequence length="732" mass="83587">MRNAIEIYEFSPIYQSEQNRNGEWVSKGFYGNQVTNQDHSTHEVLQSVFKTDLHGEIQINSLQPTFEIPDTYPPQPGEKALIARDLGKYCILAVANRQKDNKNREFVGYRCFWLKKEDLGITDADGIATLVEFWERNNRPSLDLNPHHPTSYQGHSVIVITRQKYLKNYSPSIQSLFNQIKTNPALFEANKDGQELTPGQLHCLALKVIEKCEVSFQGWAWNVRRLEQFHDLNAIYCADPTALTYFSSKVDAMNEQRLLSKSQTSPNSPKYPPIPPNEEDNIRRILLDLARNPNKEDQVSQLLDYFQTYGPGLHRTGDKQVKSNFKGDTNPSSSTINHITLLVIIGFDLSKSVIDSEIGDMGIGLLKLKREYQQIAVEFIENLLTSIRVNRGHPGAYQLIGQAKRVQKILENNLSESKFPNIFNHIKKNFGEGDSDNDPFSDYLQQLSRKRKLSKNRKRSRKIMDDSQQEIANNDSDESNNTLLLLSMGTLLIVGIIVSILIVFFDLPSWFSEKTSSTNSESNKSLTTDVEKTKLSDEEILSLLIKAQNENSDLSLIEESKSDIANYLKRKSGELESSKSQGDITKLESIRTSEIYKHILTSYLSNLIIDNLPDLPKANSSTEDKDVKVLQDMLSRNKWYIGEITGEFDEETKKAVKKVQEEYKLSQDGVVGKGTWEVILPRITDYQVEETLNFMVKSLEKYKLYTEIIKQLNECKANPQPLQFTICLEEKP</sequence>
<keyword evidence="2" id="KW-1133">Transmembrane helix</keyword>
<dbReference type="InterPro" id="IPR036365">
    <property type="entry name" value="PGBD-like_sf"/>
</dbReference>
<feature type="compositionally biased region" description="Basic residues" evidence="1">
    <location>
        <begin position="451"/>
        <end position="461"/>
    </location>
</feature>
<dbReference type="Proteomes" id="UP000767446">
    <property type="component" value="Unassembled WGS sequence"/>
</dbReference>
<feature type="domain" description="Peptidoglycan binding-like" evidence="3">
    <location>
        <begin position="624"/>
        <end position="678"/>
    </location>
</feature>
<dbReference type="AlphaFoldDB" id="A0A941GTI9"/>
<dbReference type="EMBL" id="JADQBC010000008">
    <property type="protein sequence ID" value="MBR8826668.1"/>
    <property type="molecule type" value="Genomic_DNA"/>
</dbReference>
<reference evidence="4" key="1">
    <citation type="submission" date="2021-02" db="EMBL/GenBank/DDBJ databases">
        <title>Metagenome analyses of Stigonema ocellatum DSM 106950, Chlorogloea purpurea SAG 13.99 and Gomphosphaeria aponina DSM 107014.</title>
        <authorList>
            <person name="Marter P."/>
            <person name="Huang S."/>
        </authorList>
    </citation>
    <scope>NUCLEOTIDE SEQUENCE</scope>
    <source>
        <strain evidence="4">JP213</strain>
    </source>
</reference>
<evidence type="ECO:0000313" key="4">
    <source>
        <dbReference type="EMBL" id="MBR8826668.1"/>
    </source>
</evidence>
<dbReference type="InterPro" id="IPR036366">
    <property type="entry name" value="PGBDSf"/>
</dbReference>
<comment type="caution">
    <text evidence="4">The sequence shown here is derived from an EMBL/GenBank/DDBJ whole genome shotgun (WGS) entry which is preliminary data.</text>
</comment>
<feature type="region of interest" description="Disordered" evidence="1">
    <location>
        <begin position="451"/>
        <end position="475"/>
    </location>
</feature>
<dbReference type="InterPro" id="IPR002477">
    <property type="entry name" value="Peptidoglycan-bd-like"/>
</dbReference>
<keyword evidence="2" id="KW-0812">Transmembrane</keyword>
<evidence type="ECO:0000256" key="1">
    <source>
        <dbReference type="SAM" id="MobiDB-lite"/>
    </source>
</evidence>
<protein>
    <submittedName>
        <fullName evidence="4">Peptidoglycan-binding protein</fullName>
    </submittedName>
</protein>
<evidence type="ECO:0000259" key="3">
    <source>
        <dbReference type="Pfam" id="PF01471"/>
    </source>
</evidence>
<gene>
    <name evidence="4" type="ORF">DSM107014_01975</name>
</gene>
<dbReference type="Pfam" id="PF01471">
    <property type="entry name" value="PG_binding_1"/>
    <property type="match status" value="1"/>
</dbReference>
<dbReference type="SUPFAM" id="SSF47090">
    <property type="entry name" value="PGBD-like"/>
    <property type="match status" value="1"/>
</dbReference>
<dbReference type="Gene3D" id="1.10.101.10">
    <property type="entry name" value="PGBD-like superfamily/PGBD"/>
    <property type="match status" value="1"/>
</dbReference>
<evidence type="ECO:0000313" key="5">
    <source>
        <dbReference type="Proteomes" id="UP000767446"/>
    </source>
</evidence>